<evidence type="ECO:0000256" key="1">
    <source>
        <dbReference type="SAM" id="MobiDB-lite"/>
    </source>
</evidence>
<accession>A0A2V0P678</accession>
<dbReference type="Proteomes" id="UP000247498">
    <property type="component" value="Unassembled WGS sequence"/>
</dbReference>
<comment type="caution">
    <text evidence="2">The sequence shown here is derived from an EMBL/GenBank/DDBJ whole genome shotgun (WGS) entry which is preliminary data.</text>
</comment>
<gene>
    <name evidence="2" type="ORF">Rsub_06398</name>
</gene>
<organism evidence="2 3">
    <name type="scientific">Raphidocelis subcapitata</name>
    <dbReference type="NCBI Taxonomy" id="307507"/>
    <lineage>
        <taxon>Eukaryota</taxon>
        <taxon>Viridiplantae</taxon>
        <taxon>Chlorophyta</taxon>
        <taxon>core chlorophytes</taxon>
        <taxon>Chlorophyceae</taxon>
        <taxon>CS clade</taxon>
        <taxon>Sphaeropleales</taxon>
        <taxon>Selenastraceae</taxon>
        <taxon>Raphidocelis</taxon>
    </lineage>
</organism>
<dbReference type="OrthoDB" id="10554270at2759"/>
<dbReference type="AlphaFoldDB" id="A0A2V0P678"/>
<protein>
    <submittedName>
        <fullName evidence="2">Uncharacterized protein</fullName>
    </submittedName>
</protein>
<dbReference type="InParanoid" id="A0A2V0P678"/>
<evidence type="ECO:0000313" key="2">
    <source>
        <dbReference type="EMBL" id="GBF93360.1"/>
    </source>
</evidence>
<reference evidence="2 3" key="1">
    <citation type="journal article" date="2018" name="Sci. Rep.">
        <title>Raphidocelis subcapitata (=Pseudokirchneriella subcapitata) provides an insight into genome evolution and environmental adaptations in the Sphaeropleales.</title>
        <authorList>
            <person name="Suzuki S."/>
            <person name="Yamaguchi H."/>
            <person name="Nakajima N."/>
            <person name="Kawachi M."/>
        </authorList>
    </citation>
    <scope>NUCLEOTIDE SEQUENCE [LARGE SCALE GENOMIC DNA]</scope>
    <source>
        <strain evidence="2 3">NIES-35</strain>
    </source>
</reference>
<feature type="compositionally biased region" description="Basic and acidic residues" evidence="1">
    <location>
        <begin position="89"/>
        <end position="118"/>
    </location>
</feature>
<sequence>MFRLTIAARPGVIGSREAAVTRAFWGRPDPTDPARQQPPALHEQSSGEDPLYEPRGRGGGGGAGGAATLVVEPTVPHPGGSLAPEPGEELERRAPIVKVTTDRDVVDPPEEPARSARS</sequence>
<dbReference type="EMBL" id="BDRX01000040">
    <property type="protein sequence ID" value="GBF93360.1"/>
    <property type="molecule type" value="Genomic_DNA"/>
</dbReference>
<proteinExistence type="predicted"/>
<keyword evidence="3" id="KW-1185">Reference proteome</keyword>
<feature type="region of interest" description="Disordered" evidence="1">
    <location>
        <begin position="23"/>
        <end position="118"/>
    </location>
</feature>
<name>A0A2V0P678_9CHLO</name>
<evidence type="ECO:0000313" key="3">
    <source>
        <dbReference type="Proteomes" id="UP000247498"/>
    </source>
</evidence>